<evidence type="ECO:0000259" key="1">
    <source>
        <dbReference type="PROSITE" id="PS50206"/>
    </source>
</evidence>
<gene>
    <name evidence="2" type="ORF">DCO17_09695</name>
</gene>
<dbReference type="PANTHER" id="PTHR43031:SF18">
    <property type="entry name" value="RHODANESE-RELATED SULFURTRANSFERASES"/>
    <property type="match status" value="1"/>
</dbReference>
<dbReference type="KEGG" id="ptrp:DCO17_09695"/>
<sequence>MNFLTQIDNLALIALLLISGAALFLPTLSTLISGKGLSPTEATIWINRRKAYVLDLRSEDAYKAGHLPGAKLANASGLTASIEGMKLDRKHPVVLVCDTGSHSRKAIAQVKSLGFSEVGILEGGVQAWKVAALPLVKQGK</sequence>
<evidence type="ECO:0000313" key="3">
    <source>
        <dbReference type="Proteomes" id="UP000503312"/>
    </source>
</evidence>
<dbReference type="CDD" id="cd00158">
    <property type="entry name" value="RHOD"/>
    <property type="match status" value="1"/>
</dbReference>
<reference evidence="2 3" key="1">
    <citation type="submission" date="2018-04" db="EMBL/GenBank/DDBJ databases">
        <title>Polynucleobacter sp. UH21B genome.</title>
        <authorList>
            <person name="Hahn M.W."/>
        </authorList>
    </citation>
    <scope>NUCLEOTIDE SEQUENCE [LARGE SCALE GENOMIC DNA]</scope>
    <source>
        <strain evidence="2 3">MWH-UH21B</strain>
    </source>
</reference>
<proteinExistence type="predicted"/>
<feature type="domain" description="Rhodanese" evidence="1">
    <location>
        <begin position="47"/>
        <end position="137"/>
    </location>
</feature>
<dbReference type="SMART" id="SM00450">
    <property type="entry name" value="RHOD"/>
    <property type="match status" value="1"/>
</dbReference>
<organism evidence="2 3">
    <name type="scientific">Polynucleobacter tropicus</name>
    <dbReference type="NCBI Taxonomy" id="1743174"/>
    <lineage>
        <taxon>Bacteria</taxon>
        <taxon>Pseudomonadati</taxon>
        <taxon>Pseudomonadota</taxon>
        <taxon>Betaproteobacteria</taxon>
        <taxon>Burkholderiales</taxon>
        <taxon>Burkholderiaceae</taxon>
        <taxon>Polynucleobacter</taxon>
    </lineage>
</organism>
<dbReference type="AlphaFoldDB" id="A0A6M9PZT0"/>
<dbReference type="InterPro" id="IPR050229">
    <property type="entry name" value="GlpE_sulfurtransferase"/>
</dbReference>
<dbReference type="PANTHER" id="PTHR43031">
    <property type="entry name" value="FAD-DEPENDENT OXIDOREDUCTASE"/>
    <property type="match status" value="1"/>
</dbReference>
<protein>
    <submittedName>
        <fullName evidence="2">Rhodanese-like domain-containing protein</fullName>
    </submittedName>
</protein>
<dbReference type="InterPro" id="IPR001763">
    <property type="entry name" value="Rhodanese-like_dom"/>
</dbReference>
<dbReference type="Pfam" id="PF00581">
    <property type="entry name" value="Rhodanese"/>
    <property type="match status" value="1"/>
</dbReference>
<name>A0A6M9PZT0_9BURK</name>
<evidence type="ECO:0000313" key="2">
    <source>
        <dbReference type="EMBL" id="QKM65761.1"/>
    </source>
</evidence>
<dbReference type="SUPFAM" id="SSF52821">
    <property type="entry name" value="Rhodanese/Cell cycle control phosphatase"/>
    <property type="match status" value="1"/>
</dbReference>
<dbReference type="Proteomes" id="UP000503312">
    <property type="component" value="Chromosome"/>
</dbReference>
<dbReference type="PROSITE" id="PS50206">
    <property type="entry name" value="RHODANESE_3"/>
    <property type="match status" value="1"/>
</dbReference>
<accession>A0A6M9PZT0</accession>
<dbReference type="EMBL" id="CP028942">
    <property type="protein sequence ID" value="QKM65761.1"/>
    <property type="molecule type" value="Genomic_DNA"/>
</dbReference>
<dbReference type="Gene3D" id="3.40.250.10">
    <property type="entry name" value="Rhodanese-like domain"/>
    <property type="match status" value="1"/>
</dbReference>
<dbReference type="InterPro" id="IPR036873">
    <property type="entry name" value="Rhodanese-like_dom_sf"/>
</dbReference>
<keyword evidence="3" id="KW-1185">Reference proteome</keyword>